<accession>A0ABY2ZKC7</accession>
<name>A0ABY2ZKC7_9GAMM</name>
<sequence length="164" mass="18322">MMFPNVRVLIAISTVCTAILLGFIFFGSENNLILPLRCYSFTQYDLGGEGQTLKFNVAQDLRLYKDGTGYFLLNGRVLINNEEKNLGRTLILNRGEVRGSNTAHYSISRIIISPTDNTDNPTFEKLLAEFTGDPETLQLDVINVGHHTFMMGSPLSFVFTCVAF</sequence>
<evidence type="ECO:0000313" key="2">
    <source>
        <dbReference type="EMBL" id="TPV33557.1"/>
    </source>
</evidence>
<keyword evidence="1" id="KW-0472">Membrane</keyword>
<dbReference type="Proteomes" id="UP000315469">
    <property type="component" value="Unassembled WGS sequence"/>
</dbReference>
<protein>
    <recommendedName>
        <fullName evidence="4">FidL-like membrane protein</fullName>
    </recommendedName>
</protein>
<gene>
    <name evidence="2" type="ORF">FJW02_15515</name>
</gene>
<feature type="transmembrane region" description="Helical" evidence="1">
    <location>
        <begin position="6"/>
        <end position="27"/>
    </location>
</feature>
<keyword evidence="1" id="KW-1133">Transmembrane helix</keyword>
<proteinExistence type="predicted"/>
<keyword evidence="1" id="KW-0812">Transmembrane</keyword>
<evidence type="ECO:0008006" key="4">
    <source>
        <dbReference type="Google" id="ProtNLM"/>
    </source>
</evidence>
<reference evidence="2 3" key="1">
    <citation type="submission" date="2019-06" db="EMBL/GenBank/DDBJ databases">
        <title>Taxogenomics and systematics of the genus Pantoea.</title>
        <authorList>
            <person name="Tambong J.T."/>
        </authorList>
    </citation>
    <scope>NUCLEOTIDE SEQUENCE [LARGE SCALE GENOMIC DNA]</scope>
    <source>
        <strain evidence="2 3">LMG 24197</strain>
    </source>
</reference>
<comment type="caution">
    <text evidence="2">The sequence shown here is derived from an EMBL/GenBank/DDBJ whole genome shotgun (WGS) entry which is preliminary data.</text>
</comment>
<organism evidence="2 3">
    <name type="scientific">Pantoea eucalypti</name>
    <dbReference type="NCBI Taxonomy" id="470933"/>
    <lineage>
        <taxon>Bacteria</taxon>
        <taxon>Pseudomonadati</taxon>
        <taxon>Pseudomonadota</taxon>
        <taxon>Gammaproteobacteria</taxon>
        <taxon>Enterobacterales</taxon>
        <taxon>Erwiniaceae</taxon>
        <taxon>Pantoea</taxon>
    </lineage>
</organism>
<keyword evidence="3" id="KW-1185">Reference proteome</keyword>
<dbReference type="GeneID" id="90520648"/>
<evidence type="ECO:0000256" key="1">
    <source>
        <dbReference type="SAM" id="Phobius"/>
    </source>
</evidence>
<dbReference type="RefSeq" id="WP_008925991.1">
    <property type="nucleotide sequence ID" value="NZ_CP045720.1"/>
</dbReference>
<evidence type="ECO:0000313" key="3">
    <source>
        <dbReference type="Proteomes" id="UP000315469"/>
    </source>
</evidence>
<dbReference type="EMBL" id="VHJB01000073">
    <property type="protein sequence ID" value="TPV33557.1"/>
    <property type="molecule type" value="Genomic_DNA"/>
</dbReference>